<evidence type="ECO:0000313" key="7">
    <source>
        <dbReference type="Proteomes" id="UP000236592"/>
    </source>
</evidence>
<dbReference type="InterPro" id="IPR011990">
    <property type="entry name" value="TPR-like_helical_dom_sf"/>
</dbReference>
<keyword evidence="4" id="KW-1133">Transmembrane helix</keyword>
<keyword evidence="7" id="KW-1185">Reference proteome</keyword>
<keyword evidence="3" id="KW-0902">Two-component regulatory system</keyword>
<dbReference type="Proteomes" id="UP000236592">
    <property type="component" value="Chromosome"/>
</dbReference>
<dbReference type="InterPro" id="IPR036890">
    <property type="entry name" value="HATPase_C_sf"/>
</dbReference>
<organism evidence="6 7">
    <name type="scientific">Pseudotamlana carrageenivorans</name>
    <dbReference type="NCBI Taxonomy" id="2069432"/>
    <lineage>
        <taxon>Bacteria</taxon>
        <taxon>Pseudomonadati</taxon>
        <taxon>Bacteroidota</taxon>
        <taxon>Flavobacteriia</taxon>
        <taxon>Flavobacteriales</taxon>
        <taxon>Flavobacteriaceae</taxon>
        <taxon>Pseudotamlana</taxon>
    </lineage>
</organism>
<feature type="transmembrane region" description="Helical" evidence="4">
    <location>
        <begin position="406"/>
        <end position="426"/>
    </location>
</feature>
<gene>
    <name evidence="6" type="ORF">C1A40_08205</name>
</gene>
<accession>A0A2I7SHS7</accession>
<name>A0A2I7SHS7_9FLAO</name>
<dbReference type="Gene3D" id="1.25.40.10">
    <property type="entry name" value="Tetratricopeptide repeat domain"/>
    <property type="match status" value="1"/>
</dbReference>
<dbReference type="OrthoDB" id="977000at2"/>
<dbReference type="Pfam" id="PF13424">
    <property type="entry name" value="TPR_12"/>
    <property type="match status" value="1"/>
</dbReference>
<dbReference type="GO" id="GO:0016020">
    <property type="term" value="C:membrane"/>
    <property type="evidence" value="ECO:0007669"/>
    <property type="project" value="InterPro"/>
</dbReference>
<evidence type="ECO:0000256" key="1">
    <source>
        <dbReference type="ARBA" id="ARBA00022679"/>
    </source>
</evidence>
<dbReference type="Gene3D" id="1.20.5.1930">
    <property type="match status" value="1"/>
</dbReference>
<dbReference type="AlphaFoldDB" id="A0A2I7SHS7"/>
<dbReference type="KEGG" id="taj:C1A40_08205"/>
<dbReference type="Pfam" id="PF07730">
    <property type="entry name" value="HisKA_3"/>
    <property type="match status" value="1"/>
</dbReference>
<dbReference type="SUPFAM" id="SSF48452">
    <property type="entry name" value="TPR-like"/>
    <property type="match status" value="1"/>
</dbReference>
<reference evidence="7" key="1">
    <citation type="submission" date="2018-01" db="EMBL/GenBank/DDBJ databases">
        <title>Complete genome of Tamlana sp. UJ94.</title>
        <authorList>
            <person name="Jung J."/>
            <person name="Chung D."/>
            <person name="Bae S.S."/>
            <person name="Baek K."/>
        </authorList>
    </citation>
    <scope>NUCLEOTIDE SEQUENCE [LARGE SCALE GENOMIC DNA]</scope>
    <source>
        <strain evidence="7">UJ94</strain>
    </source>
</reference>
<dbReference type="SUPFAM" id="SSF55874">
    <property type="entry name" value="ATPase domain of HSP90 chaperone/DNA topoisomerase II/histidine kinase"/>
    <property type="match status" value="1"/>
</dbReference>
<dbReference type="GO" id="GO:0000155">
    <property type="term" value="F:phosphorelay sensor kinase activity"/>
    <property type="evidence" value="ECO:0007669"/>
    <property type="project" value="InterPro"/>
</dbReference>
<evidence type="ECO:0000256" key="4">
    <source>
        <dbReference type="SAM" id="Phobius"/>
    </source>
</evidence>
<dbReference type="PANTHER" id="PTHR24421">
    <property type="entry name" value="NITRATE/NITRITE SENSOR PROTEIN NARX-RELATED"/>
    <property type="match status" value="1"/>
</dbReference>
<keyword evidence="2 6" id="KW-0418">Kinase</keyword>
<dbReference type="EMBL" id="CP025938">
    <property type="protein sequence ID" value="AUS05451.1"/>
    <property type="molecule type" value="Genomic_DNA"/>
</dbReference>
<evidence type="ECO:0000313" key="6">
    <source>
        <dbReference type="EMBL" id="AUS05451.1"/>
    </source>
</evidence>
<keyword evidence="4" id="KW-0472">Membrane</keyword>
<dbReference type="Gene3D" id="3.30.565.10">
    <property type="entry name" value="Histidine kinase-like ATPase, C-terminal domain"/>
    <property type="match status" value="1"/>
</dbReference>
<dbReference type="InterPro" id="IPR011712">
    <property type="entry name" value="Sig_transdc_His_kin_sub3_dim/P"/>
</dbReference>
<evidence type="ECO:0000259" key="5">
    <source>
        <dbReference type="SMART" id="SM00387"/>
    </source>
</evidence>
<dbReference type="GO" id="GO:0046983">
    <property type="term" value="F:protein dimerization activity"/>
    <property type="evidence" value="ECO:0007669"/>
    <property type="project" value="InterPro"/>
</dbReference>
<dbReference type="RefSeq" id="WP_102995479.1">
    <property type="nucleotide sequence ID" value="NZ_CP025938.1"/>
</dbReference>
<sequence>MCVNLSFTQNYSKEKFDRVLYYLSESSNPEHNLEEKKELVLKAKDLAFDMNSYSLLLQCNQKLLELDKEMGHSGSFLKLSHENLQLAEKFKDTTTIAQINKNLGYYYFDKQVDSAHFYNHRAEKLFKQLNDHYNTAAVLLDIALLQRGAKDYTGSELTSIEGIMLLNKIKKPTKEVIQKKAFFYNNLGVVFNGLEQYDKSIEYQNKSIELKLRLKGNNKAAIDFSKNNLGNVLKNAGQYELALKTLGEVLEDETLENESPEFYAIVLDNYAHTLYLSNDRDALPGLYHKALKASKAAGIDGYNSIIIFQHLAEYSNDLGLKDSAKYYGYEAKRIAEKYYNDALLKSLLLLSKIEEGEVAANHLRNYVRLNDSLQKSERAIRNKFTRIKFETNEIEEENIRIARERMWLLVISIVVIVASILLYIIFTQRNKNKKLEFIQQQQQTNEEIYNLLLAQNEVVEDARALEKKRISEELHDGVLGKLFGARLSLDSLNTNTSPEAMKTRSQYIAELKMIEEDIRKVSHELNADFVSGSGFRGIIKTLVETQTVAYGLEYKLEWQSTIDWDEVSNKIKIHFYRIIQEALHNIYKHANASKVNLVFKLENNAVCLSIIDDGVGFDVSRTKSGIGLKNMTSRIKEIQGKIDIISKKIEGGTTVNIDVPIS</sequence>
<dbReference type="CDD" id="cd16917">
    <property type="entry name" value="HATPase_UhpB-NarQ-NarX-like"/>
    <property type="match status" value="1"/>
</dbReference>
<protein>
    <submittedName>
        <fullName evidence="6">Two-component sensor histidine kinase</fullName>
    </submittedName>
</protein>
<feature type="domain" description="Histidine kinase/HSP90-like ATPase" evidence="5">
    <location>
        <begin position="570"/>
        <end position="662"/>
    </location>
</feature>
<dbReference type="InterPro" id="IPR003594">
    <property type="entry name" value="HATPase_dom"/>
</dbReference>
<proteinExistence type="predicted"/>
<keyword evidence="1" id="KW-0808">Transferase</keyword>
<evidence type="ECO:0000256" key="3">
    <source>
        <dbReference type="ARBA" id="ARBA00023012"/>
    </source>
</evidence>
<dbReference type="InterPro" id="IPR050482">
    <property type="entry name" value="Sensor_HK_TwoCompSys"/>
</dbReference>
<dbReference type="SMART" id="SM00387">
    <property type="entry name" value="HATPase_c"/>
    <property type="match status" value="1"/>
</dbReference>
<dbReference type="Pfam" id="PF02518">
    <property type="entry name" value="HATPase_c"/>
    <property type="match status" value="1"/>
</dbReference>
<keyword evidence="4" id="KW-0812">Transmembrane</keyword>
<evidence type="ECO:0000256" key="2">
    <source>
        <dbReference type="ARBA" id="ARBA00022777"/>
    </source>
</evidence>